<evidence type="ECO:0000313" key="5">
    <source>
        <dbReference type="Proteomes" id="UP001324427"/>
    </source>
</evidence>
<name>A0AAV9JE86_9PEZI</name>
<feature type="compositionally biased region" description="Polar residues" evidence="1">
    <location>
        <begin position="667"/>
        <end position="677"/>
    </location>
</feature>
<reference evidence="4 5" key="1">
    <citation type="submission" date="2021-11" db="EMBL/GenBank/DDBJ databases">
        <title>Black yeast isolated from Biological Soil Crust.</title>
        <authorList>
            <person name="Kurbessoian T."/>
        </authorList>
    </citation>
    <scope>NUCLEOTIDE SEQUENCE [LARGE SCALE GENOMIC DNA]</scope>
    <source>
        <strain evidence="4 5">CCFEE 5522</strain>
    </source>
</reference>
<evidence type="ECO:0000259" key="2">
    <source>
        <dbReference type="Pfam" id="PF10383"/>
    </source>
</evidence>
<dbReference type="Pfam" id="PF10383">
    <property type="entry name" value="Clr2"/>
    <property type="match status" value="1"/>
</dbReference>
<evidence type="ECO:0000256" key="1">
    <source>
        <dbReference type="SAM" id="MobiDB-lite"/>
    </source>
</evidence>
<evidence type="ECO:0000313" key="4">
    <source>
        <dbReference type="EMBL" id="KAK4543605.1"/>
    </source>
</evidence>
<feature type="region of interest" description="Disordered" evidence="1">
    <location>
        <begin position="22"/>
        <end position="41"/>
    </location>
</feature>
<accession>A0AAV9JE86</accession>
<organism evidence="4 5">
    <name type="scientific">Oleoguttula mirabilis</name>
    <dbReference type="NCBI Taxonomy" id="1507867"/>
    <lineage>
        <taxon>Eukaryota</taxon>
        <taxon>Fungi</taxon>
        <taxon>Dikarya</taxon>
        <taxon>Ascomycota</taxon>
        <taxon>Pezizomycotina</taxon>
        <taxon>Dothideomycetes</taxon>
        <taxon>Dothideomycetidae</taxon>
        <taxon>Mycosphaerellales</taxon>
        <taxon>Teratosphaeriaceae</taxon>
        <taxon>Oleoguttula</taxon>
    </lineage>
</organism>
<keyword evidence="5" id="KW-1185">Reference proteome</keyword>
<dbReference type="GO" id="GO:0070824">
    <property type="term" value="C:SHREC complex"/>
    <property type="evidence" value="ECO:0007669"/>
    <property type="project" value="InterPro"/>
</dbReference>
<feature type="compositionally biased region" description="Basic and acidic residues" evidence="1">
    <location>
        <begin position="570"/>
        <end position="579"/>
    </location>
</feature>
<feature type="compositionally biased region" description="Polar residues" evidence="1">
    <location>
        <begin position="551"/>
        <end position="560"/>
    </location>
</feature>
<dbReference type="PANTHER" id="PTHR38046">
    <property type="entry name" value="CRYPTIC LOCI REGULATOR 2"/>
    <property type="match status" value="1"/>
</dbReference>
<dbReference type="InterPro" id="IPR038986">
    <property type="entry name" value="Clr2"/>
</dbReference>
<dbReference type="InterPro" id="IPR031915">
    <property type="entry name" value="Clr2_N"/>
</dbReference>
<sequence>MARFYPLYVRRSDGRLEIIAKGKRNEHNEPTTDQLDQKPDKHGISDFYREVSLDEMKSLDWRRKLGGMLARELNWKDKSGTDNGYMLAAFPENYRLYEHVKKTEKDGKTEVKSKTHVGGGNDRQDAYLYGHPIGRRKRFRSPADFFPHLLWLCTDETGDPDNCGCKICSPEDLEAAIPGAKVKTEKPLKQETDTKPTITQAGAGMVRQPSAQGIRVKQEPSAPTAKPAITPKQLTSTPLPQRKTNDQHIDSQYHTFMYRPGELIWFRRGQAWGLGVVLRRWVTESDQYHYTVQPLSWPHYHPQAVTKSSDLEMRPWLAWSVPRFTNDALNNLLEAPRYDNADWQGMSQKRYGTGDMEVDGSILAAKAIDATYTPFGLSRTLEAEPGLIEKHYDGLFLGAEKMWAGDPIRLQIGSGTDIMVLHSVVERKRTSAMGQQVIQQSSHLVGDIYTLATVNHSNPSLPSPAAAANNPQLPPRLTEDLAQRNARSIPAKRTASYWKLVATQRRIELNDVKGRWYEASLLLPILQQAQYEDAARKGEVQEASLWMNSRGDCQNSNRPSNAPKVAKVNVRKETRREALGRAVPPDAEIMDGVDPPPPNNVDPALGGEAGSSGEVMDIDPRFETADASRRGQQGAQPAAESGGGLDEFMNLDDIDDHSQLPGFGQEYGSQPSQGRYY</sequence>
<feature type="compositionally biased region" description="Basic and acidic residues" evidence="1">
    <location>
        <begin position="618"/>
        <end position="629"/>
    </location>
</feature>
<dbReference type="GO" id="GO:0030466">
    <property type="term" value="P:silent mating-type cassette heterochromatin formation"/>
    <property type="evidence" value="ECO:0007669"/>
    <property type="project" value="TreeGrafter"/>
</dbReference>
<gene>
    <name evidence="4" type="ORF">LTR36_005500</name>
</gene>
<dbReference type="Pfam" id="PF16761">
    <property type="entry name" value="Clr2_transil"/>
    <property type="match status" value="1"/>
</dbReference>
<comment type="caution">
    <text evidence="4">The sequence shown here is derived from an EMBL/GenBank/DDBJ whole genome shotgun (WGS) entry which is preliminary data.</text>
</comment>
<dbReference type="Proteomes" id="UP001324427">
    <property type="component" value="Unassembled WGS sequence"/>
</dbReference>
<feature type="region of interest" description="Disordered" evidence="1">
    <location>
        <begin position="549"/>
        <end position="677"/>
    </location>
</feature>
<dbReference type="InterPro" id="IPR018839">
    <property type="entry name" value="Tscrpt-silencing_Clr2_C"/>
</dbReference>
<evidence type="ECO:0000259" key="3">
    <source>
        <dbReference type="Pfam" id="PF16761"/>
    </source>
</evidence>
<protein>
    <submittedName>
        <fullName evidence="4">Uncharacterized protein</fullName>
    </submittedName>
</protein>
<feature type="domain" description="Cryptic loci regulator 2 N-terminal" evidence="3">
    <location>
        <begin position="85"/>
        <end position="168"/>
    </location>
</feature>
<feature type="region of interest" description="Disordered" evidence="1">
    <location>
        <begin position="207"/>
        <end position="247"/>
    </location>
</feature>
<dbReference type="GO" id="GO:0033553">
    <property type="term" value="C:rDNA heterochromatin"/>
    <property type="evidence" value="ECO:0007669"/>
    <property type="project" value="TreeGrafter"/>
</dbReference>
<dbReference type="GO" id="GO:0031934">
    <property type="term" value="C:mating-type region heterochromatin"/>
    <property type="evidence" value="ECO:0007669"/>
    <property type="project" value="TreeGrafter"/>
</dbReference>
<dbReference type="PANTHER" id="PTHR38046:SF1">
    <property type="entry name" value="CRYPTIC LOCI REGULATOR 2"/>
    <property type="match status" value="1"/>
</dbReference>
<feature type="domain" description="Cryptic loci regulator 2 C-terminal" evidence="2">
    <location>
        <begin position="391"/>
        <end position="518"/>
    </location>
</feature>
<dbReference type="EMBL" id="JAVFHQ010000031">
    <property type="protein sequence ID" value="KAK4543605.1"/>
    <property type="molecule type" value="Genomic_DNA"/>
</dbReference>
<dbReference type="AlphaFoldDB" id="A0AAV9JE86"/>
<proteinExistence type="predicted"/>